<dbReference type="Proteomes" id="UP000019804">
    <property type="component" value="Unassembled WGS sequence"/>
</dbReference>
<evidence type="ECO:0000256" key="1">
    <source>
        <dbReference type="SAM" id="Coils"/>
    </source>
</evidence>
<name>A0A017SBA8_ASPRC</name>
<organism evidence="2 3">
    <name type="scientific">Aspergillus ruber (strain CBS 135680)</name>
    <dbReference type="NCBI Taxonomy" id="1388766"/>
    <lineage>
        <taxon>Eukaryota</taxon>
        <taxon>Fungi</taxon>
        <taxon>Dikarya</taxon>
        <taxon>Ascomycota</taxon>
        <taxon>Pezizomycotina</taxon>
        <taxon>Eurotiomycetes</taxon>
        <taxon>Eurotiomycetidae</taxon>
        <taxon>Eurotiales</taxon>
        <taxon>Aspergillaceae</taxon>
        <taxon>Aspergillus</taxon>
        <taxon>Aspergillus subgen. Aspergillus</taxon>
    </lineage>
</organism>
<accession>A0A017SBA8</accession>
<dbReference type="GeneID" id="63699691"/>
<dbReference type="AlphaFoldDB" id="A0A017SBA8"/>
<sequence length="151" mass="17632">MSRGKELTPQLCSRICELRSIGWGAKRIHRKHPEIPVGTTRTTISREHLHDNKGTIPRSGRLQKLTEEYCNRLLEALTSNPEATNKELLETIEYAVQKRTLQRVIQELKAEKKKEQEELQNQPVELSRLLLHLYLHLQASQRLQIRLLPMI</sequence>
<dbReference type="EMBL" id="KK088429">
    <property type="protein sequence ID" value="EYE93919.1"/>
    <property type="molecule type" value="Genomic_DNA"/>
</dbReference>
<dbReference type="STRING" id="1388766.A0A017SBA8"/>
<reference evidence="3" key="1">
    <citation type="journal article" date="2014" name="Nat. Commun.">
        <title>Genomic adaptations of the halophilic Dead Sea filamentous fungus Eurotium rubrum.</title>
        <authorList>
            <person name="Kis-Papo T."/>
            <person name="Weig A.R."/>
            <person name="Riley R."/>
            <person name="Persoh D."/>
            <person name="Salamov A."/>
            <person name="Sun H."/>
            <person name="Lipzen A."/>
            <person name="Wasser S.P."/>
            <person name="Rambold G."/>
            <person name="Grigoriev I.V."/>
            <person name="Nevo E."/>
        </authorList>
    </citation>
    <scope>NUCLEOTIDE SEQUENCE [LARGE SCALE GENOMIC DNA]</scope>
    <source>
        <strain evidence="3">CBS 135680</strain>
    </source>
</reference>
<dbReference type="RefSeq" id="XP_040637607.1">
    <property type="nucleotide sequence ID" value="XM_040784567.1"/>
</dbReference>
<protein>
    <submittedName>
        <fullName evidence="2">Uncharacterized protein</fullName>
    </submittedName>
</protein>
<proteinExistence type="predicted"/>
<keyword evidence="1" id="KW-0175">Coiled coil</keyword>
<feature type="coiled-coil region" evidence="1">
    <location>
        <begin position="98"/>
        <end position="125"/>
    </location>
</feature>
<evidence type="ECO:0000313" key="2">
    <source>
        <dbReference type="EMBL" id="EYE93919.1"/>
    </source>
</evidence>
<keyword evidence="3" id="KW-1185">Reference proteome</keyword>
<evidence type="ECO:0000313" key="3">
    <source>
        <dbReference type="Proteomes" id="UP000019804"/>
    </source>
</evidence>
<gene>
    <name evidence="2" type="ORF">EURHEDRAFT_459298</name>
</gene>
<dbReference type="HOGENOM" id="CLU_1731052_0_0_1"/>
<dbReference type="OrthoDB" id="5151590at2759"/>